<evidence type="ECO:0000256" key="2">
    <source>
        <dbReference type="ARBA" id="ARBA00022448"/>
    </source>
</evidence>
<dbReference type="PANTHER" id="PTHR43649">
    <property type="entry name" value="ARABINOSE-BINDING PROTEIN-RELATED"/>
    <property type="match status" value="1"/>
</dbReference>
<evidence type="ECO:0000313" key="5">
    <source>
        <dbReference type="EMBL" id="GAA1567018.1"/>
    </source>
</evidence>
<dbReference type="Gene3D" id="3.40.190.10">
    <property type="entry name" value="Periplasmic binding protein-like II"/>
    <property type="match status" value="1"/>
</dbReference>
<organism evidence="5 6">
    <name type="scientific">Dactylosporangium maewongense</name>
    <dbReference type="NCBI Taxonomy" id="634393"/>
    <lineage>
        <taxon>Bacteria</taxon>
        <taxon>Bacillati</taxon>
        <taxon>Actinomycetota</taxon>
        <taxon>Actinomycetes</taxon>
        <taxon>Micromonosporales</taxon>
        <taxon>Micromonosporaceae</taxon>
        <taxon>Dactylosporangium</taxon>
    </lineage>
</organism>
<keyword evidence="6" id="KW-1185">Reference proteome</keyword>
<reference evidence="5 6" key="1">
    <citation type="journal article" date="2019" name="Int. J. Syst. Evol. Microbiol.">
        <title>The Global Catalogue of Microorganisms (GCM) 10K type strain sequencing project: providing services to taxonomists for standard genome sequencing and annotation.</title>
        <authorList>
            <consortium name="The Broad Institute Genomics Platform"/>
            <consortium name="The Broad Institute Genome Sequencing Center for Infectious Disease"/>
            <person name="Wu L."/>
            <person name="Ma J."/>
        </authorList>
    </citation>
    <scope>NUCLEOTIDE SEQUENCE [LARGE SCALE GENOMIC DNA]</scope>
    <source>
        <strain evidence="5 6">JCM 15933</strain>
    </source>
</reference>
<protein>
    <submittedName>
        <fullName evidence="5">Extracellular solute-binding protein</fullName>
    </submittedName>
</protein>
<dbReference type="PANTHER" id="PTHR43649:SF34">
    <property type="entry name" value="ABC TRANSPORTER PERIPLASMIC-BINDING PROTEIN YCJN-RELATED"/>
    <property type="match status" value="1"/>
</dbReference>
<feature type="signal peptide" evidence="4">
    <location>
        <begin position="1"/>
        <end position="23"/>
    </location>
</feature>
<evidence type="ECO:0000256" key="4">
    <source>
        <dbReference type="SAM" id="SignalP"/>
    </source>
</evidence>
<accession>A0ABN2D2D9</accession>
<dbReference type="InterPro" id="IPR050490">
    <property type="entry name" value="Bact_solute-bd_prot1"/>
</dbReference>
<dbReference type="Pfam" id="PF01547">
    <property type="entry name" value="SBP_bac_1"/>
    <property type="match status" value="1"/>
</dbReference>
<comment type="similarity">
    <text evidence="1">Belongs to the bacterial solute-binding protein 1 family.</text>
</comment>
<keyword evidence="3 4" id="KW-0732">Signal</keyword>
<keyword evidence="2" id="KW-0813">Transport</keyword>
<gene>
    <name evidence="5" type="ORF">GCM10009827_105920</name>
</gene>
<feature type="chain" id="PRO_5046884095" evidence="4">
    <location>
        <begin position="24"/>
        <end position="458"/>
    </location>
</feature>
<evidence type="ECO:0000256" key="3">
    <source>
        <dbReference type="ARBA" id="ARBA00022729"/>
    </source>
</evidence>
<dbReference type="InterPro" id="IPR006059">
    <property type="entry name" value="SBP"/>
</dbReference>
<evidence type="ECO:0000256" key="1">
    <source>
        <dbReference type="ARBA" id="ARBA00008520"/>
    </source>
</evidence>
<name>A0ABN2D2D9_9ACTN</name>
<dbReference type="PROSITE" id="PS51257">
    <property type="entry name" value="PROKAR_LIPOPROTEIN"/>
    <property type="match status" value="1"/>
</dbReference>
<dbReference type="SUPFAM" id="SSF53850">
    <property type="entry name" value="Periplasmic binding protein-like II"/>
    <property type="match status" value="1"/>
</dbReference>
<evidence type="ECO:0000313" key="6">
    <source>
        <dbReference type="Proteomes" id="UP001501470"/>
    </source>
</evidence>
<dbReference type="Proteomes" id="UP001501470">
    <property type="component" value="Unassembled WGS sequence"/>
</dbReference>
<dbReference type="RefSeq" id="WP_344513366.1">
    <property type="nucleotide sequence ID" value="NZ_BAAAQD010000038.1"/>
</dbReference>
<dbReference type="EMBL" id="BAAAQD010000038">
    <property type="protein sequence ID" value="GAA1567018.1"/>
    <property type="molecule type" value="Genomic_DNA"/>
</dbReference>
<comment type="caution">
    <text evidence="5">The sequence shown here is derived from an EMBL/GenBank/DDBJ whole genome shotgun (WGS) entry which is preliminary data.</text>
</comment>
<proteinExistence type="inferred from homology"/>
<sequence>MAHAIRRWTVAAAAATAALTLLAACGGSADPESKKADEITFWTPQTTPDRVAAQEAIAAKFKEKTGIAVKVVPLSEADQRQALVTGAASGKVPDVMLHSAATTANWRSQGLLDTKAAKQVVDDLGAGTFNKNALQSFSQDGELGAVPSDGWVHLLVYRKDLFQAAGVAAPTNLEELAKAATEMKKTGVTGIALGTQSSTPSGTEAVYSIWQSAGCELVKDGKVAIDSPECTRAAELFKVLRDSSVQGDFDVTSARAAYLAGKSSMLLFSTHILDELAGLDKANPATCPQCKDDPAFLAKNSGFITVLDRDHPAQYGATLGYGIPRGAHTNEAKSFIKYVLDEGYKDTLASATEGRIPLRNGTSSEPNAYIEAWAKLGIGPERKSSVTELYGPEMVTAIRDGINAVHLWGMGTKDSALAGAVTSQGALAEFLDRLYNGTPPAQVTKDMAERVKKIQAEL</sequence>